<proteinExistence type="predicted"/>
<evidence type="ECO:0000313" key="2">
    <source>
        <dbReference type="EMBL" id="REJ23745.1"/>
    </source>
</evidence>
<comment type="caution">
    <text evidence="2">The sequence shown here is derived from an EMBL/GenBank/DDBJ whole genome shotgun (WGS) entry which is preliminary data.</text>
</comment>
<keyword evidence="1" id="KW-0472">Membrane</keyword>
<gene>
    <name evidence="2" type="ORF">C6P37_16745</name>
</gene>
<dbReference type="Proteomes" id="UP000257014">
    <property type="component" value="Unassembled WGS sequence"/>
</dbReference>
<feature type="transmembrane region" description="Helical" evidence="1">
    <location>
        <begin position="51"/>
        <end position="70"/>
    </location>
</feature>
<feature type="transmembrane region" description="Helical" evidence="1">
    <location>
        <begin position="12"/>
        <end position="30"/>
    </location>
</feature>
<organism evidence="2 3">
    <name type="scientific">Caldibacillus debilis</name>
    <dbReference type="NCBI Taxonomy" id="301148"/>
    <lineage>
        <taxon>Bacteria</taxon>
        <taxon>Bacillati</taxon>
        <taxon>Bacillota</taxon>
        <taxon>Bacilli</taxon>
        <taxon>Bacillales</taxon>
        <taxon>Bacillaceae</taxon>
        <taxon>Caldibacillus</taxon>
    </lineage>
</organism>
<sequence length="72" mass="7874">MILKNQPGLIAAFRFVIFFGVIELTGWISARKSRHAKSALSLLPDGKDSDFAVCRVLFASGIIVLSGWILNP</sequence>
<reference evidence="2 3" key="1">
    <citation type="submission" date="2018-03" db="EMBL/GenBank/DDBJ databases">
        <authorList>
            <person name="Keele B.F."/>
        </authorList>
    </citation>
    <scope>NUCLEOTIDE SEQUENCE [LARGE SCALE GENOMIC DNA]</scope>
    <source>
        <strain evidence="2">ZCTH4_d</strain>
    </source>
</reference>
<name>A0A3E0JVF9_9BACI</name>
<protein>
    <submittedName>
        <fullName evidence="2">Uncharacterized protein</fullName>
    </submittedName>
</protein>
<keyword evidence="1" id="KW-0812">Transmembrane</keyword>
<dbReference type="AlphaFoldDB" id="A0A3E0JVF9"/>
<dbReference type="EMBL" id="QEWE01000047">
    <property type="protein sequence ID" value="REJ23745.1"/>
    <property type="molecule type" value="Genomic_DNA"/>
</dbReference>
<evidence type="ECO:0000256" key="1">
    <source>
        <dbReference type="SAM" id="Phobius"/>
    </source>
</evidence>
<evidence type="ECO:0000313" key="3">
    <source>
        <dbReference type="Proteomes" id="UP000257014"/>
    </source>
</evidence>
<keyword evidence="1" id="KW-1133">Transmembrane helix</keyword>
<accession>A0A3E0JVF9</accession>